<evidence type="ECO:0000313" key="2">
    <source>
        <dbReference type="EMBL" id="MFH4984596.1"/>
    </source>
</evidence>
<dbReference type="Proteomes" id="UP001608902">
    <property type="component" value="Unassembled WGS sequence"/>
</dbReference>
<dbReference type="Pfam" id="PF02931">
    <property type="entry name" value="Neur_chan_LBD"/>
    <property type="match status" value="1"/>
</dbReference>
<keyword evidence="3" id="KW-1185">Reference proteome</keyword>
<dbReference type="AlphaFoldDB" id="A0ABD6F2R1"/>
<gene>
    <name evidence="2" type="ORF">AB6A40_011305</name>
</gene>
<sequence>MCRASNAEYELSRDLLDGYDFRVRPVRHHSDVLDVSMKVVLQQIISVDSKSQFIELNLWLQYVSFICIHSYYS</sequence>
<reference evidence="2 3" key="1">
    <citation type="submission" date="2024-08" db="EMBL/GenBank/DDBJ databases">
        <title>Gnathostoma spinigerum genome.</title>
        <authorList>
            <person name="Gonzalez-Bertolin B."/>
            <person name="Monzon S."/>
            <person name="Zaballos A."/>
            <person name="Jimenez P."/>
            <person name="Dekumyoy P."/>
            <person name="Varona S."/>
            <person name="Cuesta I."/>
            <person name="Sumanam S."/>
            <person name="Adisakwattana P."/>
            <person name="Gasser R.B."/>
            <person name="Hernandez-Gonzalez A."/>
            <person name="Young N.D."/>
            <person name="Perteguer M.J."/>
        </authorList>
    </citation>
    <scope>NUCLEOTIDE SEQUENCE [LARGE SCALE GENOMIC DNA]</scope>
    <source>
        <strain evidence="2">AL3</strain>
        <tissue evidence="2">Liver</tissue>
    </source>
</reference>
<organism evidence="2 3">
    <name type="scientific">Gnathostoma spinigerum</name>
    <dbReference type="NCBI Taxonomy" id="75299"/>
    <lineage>
        <taxon>Eukaryota</taxon>
        <taxon>Metazoa</taxon>
        <taxon>Ecdysozoa</taxon>
        <taxon>Nematoda</taxon>
        <taxon>Chromadorea</taxon>
        <taxon>Rhabditida</taxon>
        <taxon>Spirurina</taxon>
        <taxon>Gnathostomatomorpha</taxon>
        <taxon>Gnathostomatoidea</taxon>
        <taxon>Gnathostomatidae</taxon>
        <taxon>Gnathostoma</taxon>
    </lineage>
</organism>
<dbReference type="InterPro" id="IPR036734">
    <property type="entry name" value="Neur_chan_lig-bd_sf"/>
</dbReference>
<name>A0ABD6F2R1_9BILA</name>
<evidence type="ECO:0000259" key="1">
    <source>
        <dbReference type="Pfam" id="PF02931"/>
    </source>
</evidence>
<dbReference type="SUPFAM" id="SSF63712">
    <property type="entry name" value="Nicotinic receptor ligand binding domain-like"/>
    <property type="match status" value="1"/>
</dbReference>
<proteinExistence type="predicted"/>
<dbReference type="Gene3D" id="2.70.170.10">
    <property type="entry name" value="Neurotransmitter-gated ion-channel ligand-binding domain"/>
    <property type="match status" value="1"/>
</dbReference>
<feature type="domain" description="Neurotransmitter-gated ion-channel ligand-binding" evidence="1">
    <location>
        <begin position="9"/>
        <end position="62"/>
    </location>
</feature>
<accession>A0ABD6F2R1</accession>
<evidence type="ECO:0000313" key="3">
    <source>
        <dbReference type="Proteomes" id="UP001608902"/>
    </source>
</evidence>
<protein>
    <recommendedName>
        <fullName evidence="1">Neurotransmitter-gated ion-channel ligand-binding domain-containing protein</fullName>
    </recommendedName>
</protein>
<dbReference type="InterPro" id="IPR006202">
    <property type="entry name" value="Neur_chan_lig-bd"/>
</dbReference>
<dbReference type="EMBL" id="JBGFUD010019048">
    <property type="protein sequence ID" value="MFH4984596.1"/>
    <property type="molecule type" value="Genomic_DNA"/>
</dbReference>
<comment type="caution">
    <text evidence="2">The sequence shown here is derived from an EMBL/GenBank/DDBJ whole genome shotgun (WGS) entry which is preliminary data.</text>
</comment>